<evidence type="ECO:0000313" key="1">
    <source>
        <dbReference type="EMBL" id="RBB40723.1"/>
    </source>
</evidence>
<reference evidence="1 2" key="1">
    <citation type="submission" date="2018-06" db="EMBL/GenBank/DDBJ databases">
        <title>Draft genome sequence of Burkholderia reimsis strain BE51 isolated from a French agricultural soil.</title>
        <authorList>
            <person name="Esmaeel Q."/>
        </authorList>
    </citation>
    <scope>NUCLEOTIDE SEQUENCE [LARGE SCALE GENOMIC DNA]</scope>
    <source>
        <strain evidence="1 2">BE51</strain>
    </source>
</reference>
<organism evidence="1 2">
    <name type="scientific">Burkholderia reimsis</name>
    <dbReference type="NCBI Taxonomy" id="2234132"/>
    <lineage>
        <taxon>Bacteria</taxon>
        <taxon>Pseudomonadati</taxon>
        <taxon>Pseudomonadota</taxon>
        <taxon>Betaproteobacteria</taxon>
        <taxon>Burkholderiales</taxon>
        <taxon>Burkholderiaceae</taxon>
        <taxon>Burkholderia</taxon>
    </lineage>
</organism>
<keyword evidence="2" id="KW-1185">Reference proteome</keyword>
<dbReference type="AlphaFoldDB" id="A0A365QY85"/>
<accession>A0A365QY85</accession>
<dbReference type="RefSeq" id="WP_060050352.1">
    <property type="nucleotide sequence ID" value="NZ_QMFZ01000006.1"/>
</dbReference>
<evidence type="ECO:0000313" key="2">
    <source>
        <dbReference type="Proteomes" id="UP000252458"/>
    </source>
</evidence>
<protein>
    <submittedName>
        <fullName evidence="1">Uncharacterized protein</fullName>
    </submittedName>
</protein>
<name>A0A365QY85_9BURK</name>
<dbReference type="Proteomes" id="UP000252458">
    <property type="component" value="Unassembled WGS sequence"/>
</dbReference>
<proteinExistence type="predicted"/>
<comment type="caution">
    <text evidence="1">The sequence shown here is derived from an EMBL/GenBank/DDBJ whole genome shotgun (WGS) entry which is preliminary data.</text>
</comment>
<dbReference type="EMBL" id="QMFZ01000006">
    <property type="protein sequence ID" value="RBB40723.1"/>
    <property type="molecule type" value="Genomic_DNA"/>
</dbReference>
<gene>
    <name evidence="1" type="ORF">DPV79_10090</name>
</gene>
<sequence>MAKPFLTVLVKGSFPEAFGFVETLLQPLGFLLVNPDSGQITHWSDDGQQIAVSRTWIIDEAPTGKAKNVQFWQSGCDDLFVSWIDASPGWEFSFHLDGVTPELKVALATALSNAILVDLRLQYGEECALRIEFD</sequence>